<dbReference type="Proteomes" id="UP001176429">
    <property type="component" value="Unassembled WGS sequence"/>
</dbReference>
<organism evidence="1 2">
    <name type="scientific">Hymenobacter aranciens</name>
    <dbReference type="NCBI Taxonomy" id="3063996"/>
    <lineage>
        <taxon>Bacteria</taxon>
        <taxon>Pseudomonadati</taxon>
        <taxon>Bacteroidota</taxon>
        <taxon>Cytophagia</taxon>
        <taxon>Cytophagales</taxon>
        <taxon>Hymenobacteraceae</taxon>
        <taxon>Hymenobacter</taxon>
    </lineage>
</organism>
<evidence type="ECO:0000313" key="1">
    <source>
        <dbReference type="EMBL" id="MDO7875512.1"/>
    </source>
</evidence>
<name>A0ABT9BB67_9BACT</name>
<comment type="caution">
    <text evidence="1">The sequence shown here is derived from an EMBL/GenBank/DDBJ whole genome shotgun (WGS) entry which is preliminary data.</text>
</comment>
<protein>
    <recommendedName>
        <fullName evidence="3">GSKIP domain-containing protein</fullName>
    </recommendedName>
</protein>
<keyword evidence="2" id="KW-1185">Reference proteome</keyword>
<reference evidence="1" key="1">
    <citation type="submission" date="2023-07" db="EMBL/GenBank/DDBJ databases">
        <authorList>
            <person name="Kim M.K."/>
        </authorList>
    </citation>
    <scope>NUCLEOTIDE SEQUENCE</scope>
    <source>
        <strain evidence="1">ASUV-10-1</strain>
    </source>
</reference>
<dbReference type="RefSeq" id="WP_305006823.1">
    <property type="nucleotide sequence ID" value="NZ_JAUQSY010000007.1"/>
</dbReference>
<sequence length="134" mass="14348">MEAQAAYGPGVAVPDYRELAAPLAAWLVGLGFQAVVGPAPDSPHYVNLTALWQTSTGETFEVRLMAQRGWALCDCLKTIGPFTYACFARTLVESLAEVQWLLLRNYAFCRARQAAGADLPSAPGLAAVPVESHP</sequence>
<evidence type="ECO:0008006" key="3">
    <source>
        <dbReference type="Google" id="ProtNLM"/>
    </source>
</evidence>
<proteinExistence type="predicted"/>
<accession>A0ABT9BB67</accession>
<dbReference type="EMBL" id="JAUQSY010000007">
    <property type="protein sequence ID" value="MDO7875512.1"/>
    <property type="molecule type" value="Genomic_DNA"/>
</dbReference>
<gene>
    <name evidence="1" type="ORF">Q5H93_12280</name>
</gene>
<evidence type="ECO:0000313" key="2">
    <source>
        <dbReference type="Proteomes" id="UP001176429"/>
    </source>
</evidence>